<evidence type="ECO:0000256" key="2">
    <source>
        <dbReference type="ARBA" id="ARBA00012180"/>
    </source>
</evidence>
<evidence type="ECO:0000259" key="3">
    <source>
        <dbReference type="PROSITE" id="PS50878"/>
    </source>
</evidence>
<feature type="domain" description="Reverse transcriptase" evidence="3">
    <location>
        <begin position="1"/>
        <end position="55"/>
    </location>
</feature>
<evidence type="ECO:0000313" key="5">
    <source>
        <dbReference type="Proteomes" id="UP000269221"/>
    </source>
</evidence>
<protein>
    <recommendedName>
        <fullName evidence="2">ribonuclease H</fullName>
        <ecNumber evidence="2">3.1.26.4</ecNumber>
    </recommendedName>
</protein>
<dbReference type="Gene3D" id="3.30.70.270">
    <property type="match status" value="1"/>
</dbReference>
<comment type="caution">
    <text evidence="4">The sequence shown here is derived from an EMBL/GenBank/DDBJ whole genome shotgun (WGS) entry which is preliminary data.</text>
</comment>
<gene>
    <name evidence="4" type="ORF">DUI87_03781</name>
</gene>
<dbReference type="AlphaFoldDB" id="A0A3M0LJB8"/>
<dbReference type="SUPFAM" id="SSF56672">
    <property type="entry name" value="DNA/RNA polymerases"/>
    <property type="match status" value="1"/>
</dbReference>
<reference evidence="4 5" key="1">
    <citation type="submission" date="2018-07" db="EMBL/GenBank/DDBJ databases">
        <title>A high quality draft genome assembly of the barn swallow (H. rustica rustica).</title>
        <authorList>
            <person name="Formenti G."/>
            <person name="Chiara M."/>
            <person name="Poveda L."/>
            <person name="Francoijs K.-J."/>
            <person name="Bonisoli-Alquati A."/>
            <person name="Canova L."/>
            <person name="Gianfranceschi L."/>
            <person name="Horner D.S."/>
            <person name="Saino N."/>
        </authorList>
    </citation>
    <scope>NUCLEOTIDE SEQUENCE [LARGE SCALE GENOMIC DNA]</scope>
    <source>
        <strain evidence="4">Chelidonia</strain>
        <tissue evidence="4">Blood</tissue>
    </source>
</reference>
<dbReference type="PROSITE" id="PS50878">
    <property type="entry name" value="RT_POL"/>
    <property type="match status" value="1"/>
</dbReference>
<keyword evidence="5" id="KW-1185">Reference proteome</keyword>
<evidence type="ECO:0000313" key="4">
    <source>
        <dbReference type="EMBL" id="RMC19177.1"/>
    </source>
</evidence>
<dbReference type="OrthoDB" id="6773263at2759"/>
<dbReference type="EC" id="3.1.26.4" evidence="2"/>
<comment type="similarity">
    <text evidence="1">Belongs to the beta type-B retroviral polymerase family. HERV class-II K(HML-2) pol subfamily.</text>
</comment>
<proteinExistence type="inferred from homology"/>
<dbReference type="InterPro" id="IPR043128">
    <property type="entry name" value="Rev_trsase/Diguanyl_cyclase"/>
</dbReference>
<accession>A0A3M0LJB8</accession>
<dbReference type="InterPro" id="IPR043502">
    <property type="entry name" value="DNA/RNA_pol_sf"/>
</dbReference>
<dbReference type="GO" id="GO:0004523">
    <property type="term" value="F:RNA-DNA hybrid ribonuclease activity"/>
    <property type="evidence" value="ECO:0007669"/>
    <property type="project" value="UniProtKB-EC"/>
</dbReference>
<organism evidence="4 5">
    <name type="scientific">Hirundo rustica rustica</name>
    <dbReference type="NCBI Taxonomy" id="333673"/>
    <lineage>
        <taxon>Eukaryota</taxon>
        <taxon>Metazoa</taxon>
        <taxon>Chordata</taxon>
        <taxon>Craniata</taxon>
        <taxon>Vertebrata</taxon>
        <taxon>Euteleostomi</taxon>
        <taxon>Archelosauria</taxon>
        <taxon>Archosauria</taxon>
        <taxon>Dinosauria</taxon>
        <taxon>Saurischia</taxon>
        <taxon>Theropoda</taxon>
        <taxon>Coelurosauria</taxon>
        <taxon>Aves</taxon>
        <taxon>Neognathae</taxon>
        <taxon>Neoaves</taxon>
        <taxon>Telluraves</taxon>
        <taxon>Australaves</taxon>
        <taxon>Passeriformes</taxon>
        <taxon>Sylvioidea</taxon>
        <taxon>Hirundinidae</taxon>
        <taxon>Hirundo</taxon>
    </lineage>
</organism>
<name>A0A3M0LJB8_HIRRU</name>
<dbReference type="EMBL" id="QRBI01000095">
    <property type="protein sequence ID" value="RMC19177.1"/>
    <property type="molecule type" value="Genomic_DNA"/>
</dbReference>
<dbReference type="InterPro" id="IPR000477">
    <property type="entry name" value="RT_dom"/>
</dbReference>
<evidence type="ECO:0000256" key="1">
    <source>
        <dbReference type="ARBA" id="ARBA00010879"/>
    </source>
</evidence>
<sequence length="112" mass="12432">MILHYTDDVLMCAPSDDLLSHALDLTIDSLVAAGFELQKEKIQRMPSWKYLGLEIGMQTIVPQKLAVKITSRPWHMSRSCDPEECSLSGRSVELAWVDGAAAPYGTLRQTAL</sequence>
<dbReference type="Proteomes" id="UP000269221">
    <property type="component" value="Unassembled WGS sequence"/>
</dbReference>